<feature type="region of interest" description="Disordered" evidence="6">
    <location>
        <begin position="72"/>
        <end position="106"/>
    </location>
</feature>
<accession>A0A843UVD3</accession>
<keyword evidence="4" id="KW-0496">Mitochondrion</keyword>
<evidence type="ECO:0000256" key="1">
    <source>
        <dbReference type="ARBA" id="ARBA00004173"/>
    </source>
</evidence>
<keyword evidence="2" id="KW-0677">Repeat</keyword>
<keyword evidence="9" id="KW-1185">Reference proteome</keyword>
<evidence type="ECO:0000259" key="7">
    <source>
        <dbReference type="Pfam" id="PF14432"/>
    </source>
</evidence>
<proteinExistence type="predicted"/>
<dbReference type="EMBL" id="NMUH01000982">
    <property type="protein sequence ID" value="MQL87501.1"/>
    <property type="molecule type" value="Genomic_DNA"/>
</dbReference>
<evidence type="ECO:0000256" key="5">
    <source>
        <dbReference type="PROSITE-ProRule" id="PRU00708"/>
    </source>
</evidence>
<dbReference type="InterPro" id="IPR032867">
    <property type="entry name" value="DYW_dom"/>
</dbReference>
<dbReference type="GO" id="GO:0009451">
    <property type="term" value="P:RNA modification"/>
    <property type="evidence" value="ECO:0007669"/>
    <property type="project" value="InterPro"/>
</dbReference>
<dbReference type="InterPro" id="IPR002885">
    <property type="entry name" value="PPR_rpt"/>
</dbReference>
<evidence type="ECO:0000313" key="9">
    <source>
        <dbReference type="Proteomes" id="UP000652761"/>
    </source>
</evidence>
<reference evidence="8" key="1">
    <citation type="submission" date="2017-07" db="EMBL/GenBank/DDBJ databases">
        <title>Taro Niue Genome Assembly and Annotation.</title>
        <authorList>
            <person name="Atibalentja N."/>
            <person name="Keating K."/>
            <person name="Fields C.J."/>
        </authorList>
    </citation>
    <scope>NUCLEOTIDE SEQUENCE</scope>
    <source>
        <strain evidence="8">Niue_2</strain>
        <tissue evidence="8">Leaf</tissue>
    </source>
</reference>
<feature type="compositionally biased region" description="Polar residues" evidence="6">
    <location>
        <begin position="178"/>
        <end position="189"/>
    </location>
</feature>
<dbReference type="Pfam" id="PF14432">
    <property type="entry name" value="DYW_deaminase"/>
    <property type="match status" value="1"/>
</dbReference>
<protein>
    <recommendedName>
        <fullName evidence="7">DYW domain-containing protein</fullName>
    </recommendedName>
</protein>
<feature type="region of interest" description="Disordered" evidence="6">
    <location>
        <begin position="144"/>
        <end position="228"/>
    </location>
</feature>
<evidence type="ECO:0000256" key="6">
    <source>
        <dbReference type="SAM" id="MobiDB-lite"/>
    </source>
</evidence>
<evidence type="ECO:0000256" key="3">
    <source>
        <dbReference type="ARBA" id="ARBA00022946"/>
    </source>
</evidence>
<dbReference type="FunFam" id="1.25.40.10:FF:000503">
    <property type="entry name" value="Pentatricopeptide repeat-containing protein, mitochondrial"/>
    <property type="match status" value="1"/>
</dbReference>
<evidence type="ECO:0000256" key="4">
    <source>
        <dbReference type="ARBA" id="ARBA00023128"/>
    </source>
</evidence>
<dbReference type="InterPro" id="IPR011990">
    <property type="entry name" value="TPR-like_helical_dom_sf"/>
</dbReference>
<dbReference type="PROSITE" id="PS51375">
    <property type="entry name" value="PPR"/>
    <property type="match status" value="1"/>
</dbReference>
<dbReference type="Pfam" id="PF01535">
    <property type="entry name" value="PPR"/>
    <property type="match status" value="3"/>
</dbReference>
<dbReference type="InterPro" id="IPR046960">
    <property type="entry name" value="PPR_At4g14850-like_plant"/>
</dbReference>
<gene>
    <name evidence="8" type="ORF">Taro_020044</name>
</gene>
<evidence type="ECO:0000313" key="8">
    <source>
        <dbReference type="EMBL" id="MQL87501.1"/>
    </source>
</evidence>
<comment type="subcellular location">
    <subcellularLocation>
        <location evidence="1">Mitochondrion</location>
    </subcellularLocation>
</comment>
<dbReference type="GO" id="GO:0003723">
    <property type="term" value="F:RNA binding"/>
    <property type="evidence" value="ECO:0007669"/>
    <property type="project" value="InterPro"/>
</dbReference>
<dbReference type="Proteomes" id="UP000652761">
    <property type="component" value="Unassembled WGS sequence"/>
</dbReference>
<feature type="domain" description="DYW" evidence="7">
    <location>
        <begin position="592"/>
        <end position="675"/>
    </location>
</feature>
<dbReference type="PANTHER" id="PTHR47926:SF388">
    <property type="entry name" value="DYW DOMAIN-CONTAINING PROTEIN"/>
    <property type="match status" value="1"/>
</dbReference>
<organism evidence="8 9">
    <name type="scientific">Colocasia esculenta</name>
    <name type="common">Wild taro</name>
    <name type="synonym">Arum esculentum</name>
    <dbReference type="NCBI Taxonomy" id="4460"/>
    <lineage>
        <taxon>Eukaryota</taxon>
        <taxon>Viridiplantae</taxon>
        <taxon>Streptophyta</taxon>
        <taxon>Embryophyta</taxon>
        <taxon>Tracheophyta</taxon>
        <taxon>Spermatophyta</taxon>
        <taxon>Magnoliopsida</taxon>
        <taxon>Liliopsida</taxon>
        <taxon>Araceae</taxon>
        <taxon>Aroideae</taxon>
        <taxon>Colocasieae</taxon>
        <taxon>Colocasia</taxon>
    </lineage>
</organism>
<dbReference type="Gene3D" id="1.25.40.10">
    <property type="entry name" value="Tetratricopeptide repeat domain"/>
    <property type="match status" value="2"/>
</dbReference>
<sequence length="708" mass="76996">MRRCAPAAVFRKTAASLAVGSFSAFFTSGGRLLPPDLGSALLPRERVGGLEILTLARRLVTAADAAEWAQAPEETRHGGFGSGGSQSEVWGTPHGRKPDGSSGDALGSALKNVGGFKHGNLGEALWTNREASALGSVVQGYPNGYHRGSPPSQGSGGHYGGFGMGNPAGTSGGAYLNGFSSQGQWSSDGFQRGATQDHGYGGPPNHQQNLSGYGGRNPVEAYPGNPNVSSMGKYNGNEWIPDNHGDKQLGQGTFGIPSPPLGEIQGNMGGNYDARPPDESTEAAGSNCFKGTVDELDGFLQESKAKEAVEVLHLLEKQGMILDLPRYLKLMDVCGDAKAVEEAKFVHGHILRTMGNPEVKVNNRILDMYCKCGSMDDAHEWFDKMPGRNFTSWDTMMMGFADNGLGEDAIDFFNRFLEMGLRPDGHTFIAVFHACSVLGAVDEGMLHFESMSKVYGISPTLEHYVSIVDMLGQTGYLDEAVEFIEMMPTEPNVDVWETLMNRCRLQGNVELGDRCAEIVEILNPSRLTKQSKDGLLPVKESDLAKEKAKKKENILEVRSRVHEYRAGDTSHPENDRIYGLIKGLAATLRDSGYVPDTRFVLHDIDQESKEEALLAHSERLATAYGFISSAVRSPIRIIKNLRICGDCHSYMKIVSKLVGRELIIRDAKRFHHFKDVVLMLLNTVYGITLGESKALMTPLGLDSRKSFV</sequence>
<keyword evidence="3" id="KW-0809">Transit peptide</keyword>
<name>A0A843UVD3_COLES</name>
<dbReference type="NCBIfam" id="TIGR00756">
    <property type="entry name" value="PPR"/>
    <property type="match status" value="2"/>
</dbReference>
<dbReference type="GO" id="GO:0005739">
    <property type="term" value="C:mitochondrion"/>
    <property type="evidence" value="ECO:0007669"/>
    <property type="project" value="UniProtKB-SubCell"/>
</dbReference>
<feature type="compositionally biased region" description="Gly residues" evidence="6">
    <location>
        <begin position="154"/>
        <end position="172"/>
    </location>
</feature>
<dbReference type="OrthoDB" id="1932290at2759"/>
<evidence type="ECO:0000256" key="2">
    <source>
        <dbReference type="ARBA" id="ARBA00022737"/>
    </source>
</evidence>
<dbReference type="AlphaFoldDB" id="A0A843UVD3"/>
<comment type="caution">
    <text evidence="8">The sequence shown here is derived from an EMBL/GenBank/DDBJ whole genome shotgun (WGS) entry which is preliminary data.</text>
</comment>
<feature type="repeat" description="PPR" evidence="5">
    <location>
        <begin position="389"/>
        <end position="423"/>
    </location>
</feature>
<dbReference type="PANTHER" id="PTHR47926">
    <property type="entry name" value="PENTATRICOPEPTIDE REPEAT-CONTAINING PROTEIN"/>
    <property type="match status" value="1"/>
</dbReference>
<dbReference type="GO" id="GO:0008270">
    <property type="term" value="F:zinc ion binding"/>
    <property type="evidence" value="ECO:0007669"/>
    <property type="project" value="InterPro"/>
</dbReference>